<evidence type="ECO:0000259" key="2">
    <source>
        <dbReference type="Pfam" id="PF17667"/>
    </source>
</evidence>
<feature type="region of interest" description="Disordered" evidence="1">
    <location>
        <begin position="732"/>
        <end position="930"/>
    </location>
</feature>
<feature type="domain" description="Fungal-type protein kinase" evidence="2">
    <location>
        <begin position="185"/>
        <end position="626"/>
    </location>
</feature>
<name>A0A4Y9YA62_9APHY</name>
<evidence type="ECO:0000256" key="1">
    <source>
        <dbReference type="SAM" id="MobiDB-lite"/>
    </source>
</evidence>
<accession>A0A4Y9YA62</accession>
<dbReference type="SUPFAM" id="SSF56112">
    <property type="entry name" value="Protein kinase-like (PK-like)"/>
    <property type="match status" value="1"/>
</dbReference>
<feature type="compositionally biased region" description="Polar residues" evidence="1">
    <location>
        <begin position="838"/>
        <end position="868"/>
    </location>
</feature>
<dbReference type="InterPro" id="IPR011009">
    <property type="entry name" value="Kinase-like_dom_sf"/>
</dbReference>
<feature type="region of interest" description="Disordered" evidence="1">
    <location>
        <begin position="17"/>
        <end position="36"/>
    </location>
</feature>
<feature type="compositionally biased region" description="Pro residues" evidence="1">
    <location>
        <begin position="819"/>
        <end position="831"/>
    </location>
</feature>
<evidence type="ECO:0000313" key="4">
    <source>
        <dbReference type="Proteomes" id="UP000298390"/>
    </source>
</evidence>
<organism evidence="3 4">
    <name type="scientific">Rhodofomes roseus</name>
    <dbReference type="NCBI Taxonomy" id="34475"/>
    <lineage>
        <taxon>Eukaryota</taxon>
        <taxon>Fungi</taxon>
        <taxon>Dikarya</taxon>
        <taxon>Basidiomycota</taxon>
        <taxon>Agaricomycotina</taxon>
        <taxon>Agaricomycetes</taxon>
        <taxon>Polyporales</taxon>
        <taxon>Rhodofomes</taxon>
    </lineage>
</organism>
<dbReference type="GO" id="GO:0004672">
    <property type="term" value="F:protein kinase activity"/>
    <property type="evidence" value="ECO:0007669"/>
    <property type="project" value="InterPro"/>
</dbReference>
<dbReference type="AlphaFoldDB" id="A0A4Y9YA62"/>
<dbReference type="PROSITE" id="PS00109">
    <property type="entry name" value="PROTEIN_KINASE_TYR"/>
    <property type="match status" value="1"/>
</dbReference>
<proteinExistence type="predicted"/>
<dbReference type="PANTHER" id="PTHR38248">
    <property type="entry name" value="FUNK1 6"/>
    <property type="match status" value="1"/>
</dbReference>
<dbReference type="InterPro" id="IPR008266">
    <property type="entry name" value="Tyr_kinase_AS"/>
</dbReference>
<dbReference type="STRING" id="34475.A0A4Y9YA62"/>
<dbReference type="Pfam" id="PF17667">
    <property type="entry name" value="Pkinase_fungal"/>
    <property type="match status" value="1"/>
</dbReference>
<evidence type="ECO:0000313" key="3">
    <source>
        <dbReference type="EMBL" id="TFY59112.1"/>
    </source>
</evidence>
<dbReference type="Gene3D" id="1.10.510.10">
    <property type="entry name" value="Transferase(Phosphotransferase) domain 1"/>
    <property type="match status" value="1"/>
</dbReference>
<dbReference type="InterPro" id="IPR040976">
    <property type="entry name" value="Pkinase_fungal"/>
</dbReference>
<gene>
    <name evidence="3" type="ORF">EVJ58_g5985</name>
</gene>
<dbReference type="EMBL" id="SEKV01000320">
    <property type="protein sequence ID" value="TFY59112.1"/>
    <property type="molecule type" value="Genomic_DNA"/>
</dbReference>
<reference evidence="3 4" key="1">
    <citation type="submission" date="2019-01" db="EMBL/GenBank/DDBJ databases">
        <title>Genome sequencing of the rare red list fungi Fomitopsis rosea.</title>
        <authorList>
            <person name="Buettner E."/>
            <person name="Kellner H."/>
        </authorList>
    </citation>
    <scope>NUCLEOTIDE SEQUENCE [LARGE SCALE GENOMIC DNA]</scope>
    <source>
        <strain evidence="3 4">DSM 105464</strain>
    </source>
</reference>
<dbReference type="PANTHER" id="PTHR38248:SF2">
    <property type="entry name" value="FUNK1 11"/>
    <property type="match status" value="1"/>
</dbReference>
<dbReference type="Proteomes" id="UP000298390">
    <property type="component" value="Unassembled WGS sequence"/>
</dbReference>
<protein>
    <recommendedName>
        <fullName evidence="2">Fungal-type protein kinase domain-containing protein</fullName>
    </recommendedName>
</protein>
<feature type="compositionally biased region" description="Basic and acidic residues" evidence="1">
    <location>
        <begin position="747"/>
        <end position="759"/>
    </location>
</feature>
<comment type="caution">
    <text evidence="3">The sequence shown here is derived from an EMBL/GenBank/DDBJ whole genome shotgun (WGS) entry which is preliminary data.</text>
</comment>
<feature type="compositionally biased region" description="Acidic residues" evidence="1">
    <location>
        <begin position="782"/>
        <end position="795"/>
    </location>
</feature>
<sequence>MSTVRILGYPALRVSSQPHNTPIKGSQSGQIPSSTAYSDQAYKRKVFSKDLEYEVVQELDGHVFCEVPDFLETIFPVDEALINSVYGILCRTKHSAYDTKTKRWSHYSFSPPTLEKTLYPQFVKLAGTVSNAVSQAMEVPAWETRAPTQTNGLRWYDCHDATPLSRDPYISEVRPDIVAALGVSAAKQPQIPWSRILVPVEVKKKETDGPALLQLLKYVRLVFRESADRCFVLGLVVACANVSVYLADRTGVIGSTVFNIHDEPKVFIRVIAGLASFSLDRLGWDTSMTTIHQQRIFSRSDLSSLTPKYSYQESWKQQQETTYWVITMPKPKPNGGYGVMDETATETFVLYKGVSMSRGGVIRGRATRVWKAWLWDELHLPQERRRVFVVKDSWRDDERHLEGEFYKKIGPARGVARMRSYSVVKINGHDDMTSSRTRSDLNVQGKPRCIDVSQRDIAHAKISASSPDRDRINTTRYLYALDYLPSFDLPETSPRGRTHSRIVIETYGWSIKYAASLVELVHAVNDVLHGYKTAYEEEVIHRDMSVENLLVTGNTEGGSEGFVIDFDYAKFLNDLAILDDPMSGTRPFMSGELLLGQPYYKSAGTDVRHRFYHDLESVLWILLWICLCKRGAGLRREALHQGTDKALTRRFRLLFEVTDIAVLGTNKQTAIRDEESFTSDLELIDAFYTPLKPLLERLWRILRTGYKTGHFDFAETFSAFMQAFDDAEKTLTEDPPVLTAEQEESVNLERERRRRDQCDWQHTPRPATKSGRAPAQSAIPETPDEDDAPEDDEREDSPTPAPRGRNAETDRKKLILVPDPEPPAPSAPQAPAPAGGVQTRSMSRASAAQGSSNVQTHPPSKAGGSSHTAPKKRGRRGGLSNQRTEERSSAGESGGQTRGTKRTRGRGDGGRGGAGAGRSQPDRKGKNKAG</sequence>